<keyword evidence="2" id="KW-1185">Reference proteome</keyword>
<name>A0AC61NKB2_9BACT</name>
<gene>
    <name evidence="1" type="ORF">K4L44_03550</name>
</gene>
<evidence type="ECO:0000313" key="1">
    <source>
        <dbReference type="EMBL" id="QZE14925.1"/>
    </source>
</evidence>
<dbReference type="EMBL" id="CP081303">
    <property type="protein sequence ID" value="QZE14925.1"/>
    <property type="molecule type" value="Genomic_DNA"/>
</dbReference>
<proteinExistence type="predicted"/>
<accession>A0AC61NKB2</accession>
<sequence length="206" mass="23400">MMLSISSAFAQFSTYYYQKKTLYDALPNDKNEIIFLGNSITDGGEWAELFRNKKIKNRGISGDVTDGVLFRLEEVYESSPKKVFLLIGINDLSRGKSKAYVHKNILKIVDTIHEKSPKTKVYVQSLLPVNDCYGKFRGHTNKGASVLWVNKKLKSDASAHGYTYINIHDSFANEEGKMKKEYSNDGLHLLGKGYLNWVDIIKAYVK</sequence>
<organism evidence="1 2">
    <name type="scientific">Halosquirtibacter laminarini</name>
    <dbReference type="NCBI Taxonomy" id="3374600"/>
    <lineage>
        <taxon>Bacteria</taxon>
        <taxon>Pseudomonadati</taxon>
        <taxon>Bacteroidota</taxon>
        <taxon>Bacteroidia</taxon>
        <taxon>Marinilabiliales</taxon>
        <taxon>Prolixibacteraceae</taxon>
        <taxon>Halosquirtibacter</taxon>
    </lineage>
</organism>
<protein>
    <submittedName>
        <fullName evidence="1">Sialate O-acetylesterase</fullName>
    </submittedName>
</protein>
<reference evidence="1" key="1">
    <citation type="submission" date="2021-08" db="EMBL/GenBank/DDBJ databases">
        <title>Novel anaerobic bacterium isolated from sea squirt in East Sea, Republic of Korea.</title>
        <authorList>
            <person name="Nguyen T.H."/>
            <person name="Li Z."/>
            <person name="Lee Y.-J."/>
            <person name="Ko J."/>
            <person name="Kim S.-G."/>
        </authorList>
    </citation>
    <scope>NUCLEOTIDE SEQUENCE</scope>
    <source>
        <strain evidence="1">KCTC 25031</strain>
    </source>
</reference>
<evidence type="ECO:0000313" key="2">
    <source>
        <dbReference type="Proteomes" id="UP000826212"/>
    </source>
</evidence>
<dbReference type="Proteomes" id="UP000826212">
    <property type="component" value="Chromosome"/>
</dbReference>